<evidence type="ECO:0000256" key="1">
    <source>
        <dbReference type="SAM" id="MobiDB-lite"/>
    </source>
</evidence>
<dbReference type="Proteomes" id="UP000294558">
    <property type="component" value="Unassembled WGS sequence"/>
</dbReference>
<keyword evidence="2" id="KW-0472">Membrane</keyword>
<organism evidence="3 4">
    <name type="scientific">Ilumatobacter fluminis</name>
    <dbReference type="NCBI Taxonomy" id="467091"/>
    <lineage>
        <taxon>Bacteria</taxon>
        <taxon>Bacillati</taxon>
        <taxon>Actinomycetota</taxon>
        <taxon>Acidimicrobiia</taxon>
        <taxon>Acidimicrobiales</taxon>
        <taxon>Ilumatobacteraceae</taxon>
        <taxon>Ilumatobacter</taxon>
    </lineage>
</organism>
<keyword evidence="4" id="KW-1185">Reference proteome</keyword>
<evidence type="ECO:0000313" key="3">
    <source>
        <dbReference type="EMBL" id="TDT16940.1"/>
    </source>
</evidence>
<keyword evidence="2" id="KW-0812">Transmembrane</keyword>
<name>A0A4R7I183_9ACTN</name>
<dbReference type="OrthoDB" id="3637958at2"/>
<evidence type="ECO:0000256" key="2">
    <source>
        <dbReference type="SAM" id="Phobius"/>
    </source>
</evidence>
<accession>A0A4R7I183</accession>
<keyword evidence="2" id="KW-1133">Transmembrane helix</keyword>
<feature type="compositionally biased region" description="Basic and acidic residues" evidence="1">
    <location>
        <begin position="57"/>
        <end position="79"/>
    </location>
</feature>
<evidence type="ECO:0000313" key="4">
    <source>
        <dbReference type="Proteomes" id="UP000294558"/>
    </source>
</evidence>
<dbReference type="RefSeq" id="WP_133869267.1">
    <property type="nucleotide sequence ID" value="NZ_SOAU01000001.1"/>
</dbReference>
<reference evidence="3 4" key="1">
    <citation type="submission" date="2019-03" db="EMBL/GenBank/DDBJ databases">
        <title>Sequencing the genomes of 1000 actinobacteria strains.</title>
        <authorList>
            <person name="Klenk H.-P."/>
        </authorList>
    </citation>
    <scope>NUCLEOTIDE SEQUENCE [LARGE SCALE GENOMIC DNA]</scope>
    <source>
        <strain evidence="3 4">DSM 18936</strain>
    </source>
</reference>
<dbReference type="AlphaFoldDB" id="A0A4R7I183"/>
<feature type="region of interest" description="Disordered" evidence="1">
    <location>
        <begin position="45"/>
        <end position="93"/>
    </location>
</feature>
<feature type="compositionally biased region" description="Low complexity" evidence="1">
    <location>
        <begin position="45"/>
        <end position="55"/>
    </location>
</feature>
<comment type="caution">
    <text evidence="3">The sequence shown here is derived from an EMBL/GenBank/DDBJ whole genome shotgun (WGS) entry which is preliminary data.</text>
</comment>
<proteinExistence type="predicted"/>
<gene>
    <name evidence="3" type="ORF">BDK89_2541</name>
</gene>
<sequence>MASVTALVAHQGGWDEVLLVVGPVVVIIVALTLAKRRVDRLERGGSAAIGSGIAGDAEERGVPGDHPIRESGREPEGTSRRGGPQDPGSGDRR</sequence>
<protein>
    <submittedName>
        <fullName evidence="3">Uncharacterized protein</fullName>
    </submittedName>
</protein>
<dbReference type="EMBL" id="SOAU01000001">
    <property type="protein sequence ID" value="TDT16940.1"/>
    <property type="molecule type" value="Genomic_DNA"/>
</dbReference>
<feature type="transmembrane region" description="Helical" evidence="2">
    <location>
        <begin position="17"/>
        <end position="34"/>
    </location>
</feature>